<protein>
    <recommendedName>
        <fullName evidence="1">DUF659 domain-containing protein</fullName>
    </recommendedName>
</protein>
<proteinExistence type="predicted"/>
<keyword evidence="3" id="KW-1185">Reference proteome</keyword>
<dbReference type="EMBL" id="LWCA01001870">
    <property type="protein sequence ID" value="OAF64394.1"/>
    <property type="molecule type" value="Genomic_DNA"/>
</dbReference>
<gene>
    <name evidence="2" type="ORF">A3Q56_07888</name>
</gene>
<feature type="domain" description="DUF659" evidence="1">
    <location>
        <begin position="3"/>
        <end position="58"/>
    </location>
</feature>
<dbReference type="AlphaFoldDB" id="A0A177AT31"/>
<dbReference type="Pfam" id="PF04937">
    <property type="entry name" value="DUF659"/>
    <property type="match status" value="1"/>
</dbReference>
<reference evidence="2 3" key="1">
    <citation type="submission" date="2016-04" db="EMBL/GenBank/DDBJ databases">
        <title>The genome of Intoshia linei affirms orthonectids as highly simplified spiralians.</title>
        <authorList>
            <person name="Mikhailov K.V."/>
            <person name="Slusarev G.S."/>
            <person name="Nikitin M.A."/>
            <person name="Logacheva M.D."/>
            <person name="Penin A."/>
            <person name="Aleoshin V."/>
            <person name="Panchin Y.V."/>
        </authorList>
    </citation>
    <scope>NUCLEOTIDE SEQUENCE [LARGE SCALE GENOMIC DNA]</scope>
    <source>
        <strain evidence="2">Intl2013</strain>
        <tissue evidence="2">Whole animal</tissue>
    </source>
</reference>
<organism evidence="2 3">
    <name type="scientific">Intoshia linei</name>
    <dbReference type="NCBI Taxonomy" id="1819745"/>
    <lineage>
        <taxon>Eukaryota</taxon>
        <taxon>Metazoa</taxon>
        <taxon>Spiralia</taxon>
        <taxon>Lophotrochozoa</taxon>
        <taxon>Mesozoa</taxon>
        <taxon>Orthonectida</taxon>
        <taxon>Rhopaluridae</taxon>
        <taxon>Intoshia</taxon>
    </lineage>
</organism>
<accession>A0A177AT31</accession>
<dbReference type="Proteomes" id="UP000078046">
    <property type="component" value="Unassembled WGS sequence"/>
</dbReference>
<sequence>MTVINKLGSENVVQIITASAAANIKACALIRNDYHQIYHTRCASHCLDLFIEDWSKLYSMFTEDSLIIVNFFNNNNIPLELLNKSHTKV</sequence>
<dbReference type="InterPro" id="IPR007021">
    <property type="entry name" value="DUF659"/>
</dbReference>
<comment type="caution">
    <text evidence="2">The sequence shown here is derived from an EMBL/GenBank/DDBJ whole genome shotgun (WGS) entry which is preliminary data.</text>
</comment>
<evidence type="ECO:0000259" key="1">
    <source>
        <dbReference type="Pfam" id="PF04937"/>
    </source>
</evidence>
<evidence type="ECO:0000313" key="2">
    <source>
        <dbReference type="EMBL" id="OAF64394.1"/>
    </source>
</evidence>
<name>A0A177AT31_9BILA</name>
<dbReference type="OrthoDB" id="2012664at2759"/>
<evidence type="ECO:0000313" key="3">
    <source>
        <dbReference type="Proteomes" id="UP000078046"/>
    </source>
</evidence>